<evidence type="ECO:0000256" key="9">
    <source>
        <dbReference type="ARBA" id="ARBA00022842"/>
    </source>
</evidence>
<dbReference type="Gene3D" id="3.40.1190.20">
    <property type="match status" value="1"/>
</dbReference>
<protein>
    <recommendedName>
        <fullName evidence="11">Hydroxyethylthiazole kinase</fullName>
        <ecNumber evidence="11">2.7.1.50</ecNumber>
    </recommendedName>
    <alternativeName>
        <fullName evidence="11">4-methyl-5-beta-hydroxyethylthiazole kinase</fullName>
        <shortName evidence="11">TH kinase</shortName>
        <shortName evidence="11">Thz kinase</shortName>
    </alternativeName>
</protein>
<keyword evidence="6 11" id="KW-0547">Nucleotide-binding</keyword>
<dbReference type="HAMAP" id="MF_00228">
    <property type="entry name" value="Thz_kinase"/>
    <property type="match status" value="1"/>
</dbReference>
<comment type="catalytic activity">
    <reaction evidence="1 11">
        <text>5-(2-hydroxyethyl)-4-methylthiazole + ATP = 4-methyl-5-(2-phosphooxyethyl)-thiazole + ADP + H(+)</text>
        <dbReference type="Rhea" id="RHEA:24212"/>
        <dbReference type="ChEBI" id="CHEBI:15378"/>
        <dbReference type="ChEBI" id="CHEBI:17957"/>
        <dbReference type="ChEBI" id="CHEBI:30616"/>
        <dbReference type="ChEBI" id="CHEBI:58296"/>
        <dbReference type="ChEBI" id="CHEBI:456216"/>
        <dbReference type="EC" id="2.7.1.50"/>
    </reaction>
</comment>
<dbReference type="CDD" id="cd01170">
    <property type="entry name" value="THZ_kinase"/>
    <property type="match status" value="1"/>
</dbReference>
<evidence type="ECO:0000256" key="1">
    <source>
        <dbReference type="ARBA" id="ARBA00001771"/>
    </source>
</evidence>
<reference evidence="12 13" key="1">
    <citation type="submission" date="2020-11" db="EMBL/GenBank/DDBJ databases">
        <authorList>
            <person name="Lassalle F."/>
        </authorList>
    </citation>
    <scope>NUCLEOTIDE SEQUENCE [LARGE SCALE GENOMIC DNA]</scope>
    <source>
        <strain evidence="12 13">JC140</strain>
    </source>
</reference>
<name>A0ABM8PU59_9HYPH</name>
<dbReference type="EMBL" id="CABFWF030000014">
    <property type="protein sequence ID" value="CAD7048741.1"/>
    <property type="molecule type" value="Genomic_DNA"/>
</dbReference>
<keyword evidence="10 11" id="KW-0784">Thiamine biosynthesis</keyword>
<keyword evidence="9 11" id="KW-0460">Magnesium</keyword>
<comment type="similarity">
    <text evidence="11">Belongs to the Thz kinase family.</text>
</comment>
<dbReference type="PIRSF" id="PIRSF000513">
    <property type="entry name" value="Thz_kinase"/>
    <property type="match status" value="1"/>
</dbReference>
<feature type="binding site" evidence="11">
    <location>
        <position position="168"/>
    </location>
    <ligand>
        <name>ATP</name>
        <dbReference type="ChEBI" id="CHEBI:30616"/>
    </ligand>
</feature>
<evidence type="ECO:0000313" key="12">
    <source>
        <dbReference type="EMBL" id="CAD7048741.1"/>
    </source>
</evidence>
<feature type="binding site" evidence="11">
    <location>
        <position position="122"/>
    </location>
    <ligand>
        <name>ATP</name>
        <dbReference type="ChEBI" id="CHEBI:30616"/>
    </ligand>
</feature>
<keyword evidence="8 11" id="KW-0067">ATP-binding</keyword>
<dbReference type="Pfam" id="PF02110">
    <property type="entry name" value="HK"/>
    <property type="match status" value="1"/>
</dbReference>
<evidence type="ECO:0000256" key="8">
    <source>
        <dbReference type="ARBA" id="ARBA00022840"/>
    </source>
</evidence>
<accession>A0ABM8PU59</accession>
<dbReference type="NCBIfam" id="NF006830">
    <property type="entry name" value="PRK09355.1"/>
    <property type="match status" value="1"/>
</dbReference>
<proteinExistence type="inferred from homology"/>
<evidence type="ECO:0000313" key="13">
    <source>
        <dbReference type="Proteomes" id="UP000606921"/>
    </source>
</evidence>
<comment type="pathway">
    <text evidence="3 11">Cofactor biosynthesis; thiamine diphosphate biosynthesis; 4-methyl-5-(2-phosphoethyl)-thiazole from 5-(2-hydroxyethyl)-4-methylthiazole: step 1/1.</text>
</comment>
<dbReference type="GO" id="GO:0016301">
    <property type="term" value="F:kinase activity"/>
    <property type="evidence" value="ECO:0007669"/>
    <property type="project" value="UniProtKB-KW"/>
</dbReference>
<evidence type="ECO:0000256" key="7">
    <source>
        <dbReference type="ARBA" id="ARBA00022777"/>
    </source>
</evidence>
<dbReference type="InterPro" id="IPR000417">
    <property type="entry name" value="Hyethyz_kinase"/>
</dbReference>
<comment type="caution">
    <text evidence="12">The sequence shown here is derived from an EMBL/GenBank/DDBJ whole genome shotgun (WGS) entry which is preliminary data.</text>
</comment>
<evidence type="ECO:0000256" key="3">
    <source>
        <dbReference type="ARBA" id="ARBA00004868"/>
    </source>
</evidence>
<dbReference type="SUPFAM" id="SSF53613">
    <property type="entry name" value="Ribokinase-like"/>
    <property type="match status" value="1"/>
</dbReference>
<comment type="cofactor">
    <cofactor evidence="2 11">
        <name>Mg(2+)</name>
        <dbReference type="ChEBI" id="CHEBI:18420"/>
    </cofactor>
</comment>
<evidence type="ECO:0000256" key="11">
    <source>
        <dbReference type="HAMAP-Rule" id="MF_00228"/>
    </source>
</evidence>
<dbReference type="NCBIfam" id="TIGR00694">
    <property type="entry name" value="thiM"/>
    <property type="match status" value="1"/>
</dbReference>
<evidence type="ECO:0000256" key="2">
    <source>
        <dbReference type="ARBA" id="ARBA00001946"/>
    </source>
</evidence>
<dbReference type="Proteomes" id="UP000606921">
    <property type="component" value="Unassembled WGS sequence"/>
</dbReference>
<dbReference type="EC" id="2.7.1.50" evidence="11"/>
<evidence type="ECO:0000256" key="6">
    <source>
        <dbReference type="ARBA" id="ARBA00022741"/>
    </source>
</evidence>
<evidence type="ECO:0000256" key="10">
    <source>
        <dbReference type="ARBA" id="ARBA00022977"/>
    </source>
</evidence>
<dbReference type="PRINTS" id="PR01099">
    <property type="entry name" value="HYETHTZKNASE"/>
</dbReference>
<organism evidence="12 13">
    <name type="scientific">Pseudorhizobium endolithicum</name>
    <dbReference type="NCBI Taxonomy" id="1191678"/>
    <lineage>
        <taxon>Bacteria</taxon>
        <taxon>Pseudomonadati</taxon>
        <taxon>Pseudomonadota</taxon>
        <taxon>Alphaproteobacteria</taxon>
        <taxon>Hyphomicrobiales</taxon>
        <taxon>Rhizobiaceae</taxon>
        <taxon>Rhizobium/Agrobacterium group</taxon>
        <taxon>Pseudorhizobium</taxon>
    </lineage>
</organism>
<evidence type="ECO:0000256" key="4">
    <source>
        <dbReference type="ARBA" id="ARBA00022679"/>
    </source>
</evidence>
<keyword evidence="4 11" id="KW-0808">Transferase</keyword>
<keyword evidence="13" id="KW-1185">Reference proteome</keyword>
<feature type="binding site" evidence="11">
    <location>
        <position position="47"/>
    </location>
    <ligand>
        <name>substrate</name>
    </ligand>
</feature>
<dbReference type="RefSeq" id="WP_142593546.1">
    <property type="nucleotide sequence ID" value="NZ_CABFWF030000014.1"/>
</dbReference>
<evidence type="ECO:0000256" key="5">
    <source>
        <dbReference type="ARBA" id="ARBA00022723"/>
    </source>
</evidence>
<dbReference type="InterPro" id="IPR029056">
    <property type="entry name" value="Ribokinase-like"/>
</dbReference>
<keyword evidence="5 11" id="KW-0479">Metal-binding</keyword>
<gene>
    <name evidence="11" type="primary">thiM</name>
    <name evidence="12" type="ORF">REJC140_01418</name>
</gene>
<feature type="binding site" evidence="11">
    <location>
        <position position="195"/>
    </location>
    <ligand>
        <name>substrate</name>
    </ligand>
</feature>
<sequence>MRTSTSFCGELLDLVRERNPLVQCITNDVSMNIAANVLLAAGASPAMVSAEEEAAEFAGIAAAVTINIGTLWAGAVPGMKGAAREAGTAAKPWVLDPVAHYATAFRRQVVSELLELKPTIIRGNASEVRALAGDVSQGQGVDSRDSSASARGSALTLARRHRCIVAVTGDTDFVTDGTRSAVIEGGSPLMPKVTALGCALTCLTGAFAAVAPGQPFEATIAALALFSVCGEDASHRAQGPGSFQPLFLDALAAIGPQRLDAEARISLQ</sequence>
<keyword evidence="7 11" id="KW-0418">Kinase</keyword>
<comment type="function">
    <text evidence="11">Catalyzes the phosphorylation of the hydroxyl group of 4-methyl-5-beta-hydroxyethylthiazole (THZ).</text>
</comment>